<proteinExistence type="predicted"/>
<protein>
    <submittedName>
        <fullName evidence="1">Uncharacterized protein</fullName>
    </submittedName>
</protein>
<name>A0A9D1LKT3_9FIRM</name>
<evidence type="ECO:0000313" key="1">
    <source>
        <dbReference type="EMBL" id="HIU42401.1"/>
    </source>
</evidence>
<evidence type="ECO:0000313" key="2">
    <source>
        <dbReference type="Proteomes" id="UP000824082"/>
    </source>
</evidence>
<reference evidence="1" key="1">
    <citation type="submission" date="2020-10" db="EMBL/GenBank/DDBJ databases">
        <authorList>
            <person name="Gilroy R."/>
        </authorList>
    </citation>
    <scope>NUCLEOTIDE SEQUENCE</scope>
    <source>
        <strain evidence="1">4509</strain>
    </source>
</reference>
<organism evidence="1 2">
    <name type="scientific">Candidatus Egerieicola faecale</name>
    <dbReference type="NCBI Taxonomy" id="2840774"/>
    <lineage>
        <taxon>Bacteria</taxon>
        <taxon>Bacillati</taxon>
        <taxon>Bacillota</taxon>
        <taxon>Clostridia</taxon>
        <taxon>Eubacteriales</taxon>
        <taxon>Oscillospiraceae</taxon>
        <taxon>Oscillospiraceae incertae sedis</taxon>
        <taxon>Candidatus Egerieicola</taxon>
    </lineage>
</organism>
<dbReference type="AlphaFoldDB" id="A0A9D1LKT3"/>
<accession>A0A9D1LKT3</accession>
<sequence>MDENRILAQFCLLTGLTQEQAQDYSGLLSSARRQVEKQLNPQAETEYVQETLEQLAAAIAWQGYLNLQQGEAPKRISTPDLTVEWQENGSQQAAGQLIASLRQSLADVLETGFAFRLA</sequence>
<gene>
    <name evidence="1" type="ORF">IAD19_07595</name>
</gene>
<dbReference type="EMBL" id="DVMX01000143">
    <property type="protein sequence ID" value="HIU42401.1"/>
    <property type="molecule type" value="Genomic_DNA"/>
</dbReference>
<comment type="caution">
    <text evidence="1">The sequence shown here is derived from an EMBL/GenBank/DDBJ whole genome shotgun (WGS) entry which is preliminary data.</text>
</comment>
<reference evidence="1" key="2">
    <citation type="journal article" date="2021" name="PeerJ">
        <title>Extensive microbial diversity within the chicken gut microbiome revealed by metagenomics and culture.</title>
        <authorList>
            <person name="Gilroy R."/>
            <person name="Ravi A."/>
            <person name="Getino M."/>
            <person name="Pursley I."/>
            <person name="Horton D.L."/>
            <person name="Alikhan N.F."/>
            <person name="Baker D."/>
            <person name="Gharbi K."/>
            <person name="Hall N."/>
            <person name="Watson M."/>
            <person name="Adriaenssens E.M."/>
            <person name="Foster-Nyarko E."/>
            <person name="Jarju S."/>
            <person name="Secka A."/>
            <person name="Antonio M."/>
            <person name="Oren A."/>
            <person name="Chaudhuri R.R."/>
            <person name="La Ragione R."/>
            <person name="Hildebrand F."/>
            <person name="Pallen M.J."/>
        </authorList>
    </citation>
    <scope>NUCLEOTIDE SEQUENCE</scope>
    <source>
        <strain evidence="1">4509</strain>
    </source>
</reference>
<dbReference type="Proteomes" id="UP000824082">
    <property type="component" value="Unassembled WGS sequence"/>
</dbReference>